<reference evidence="3 4" key="1">
    <citation type="submission" date="2018-07" db="EMBL/GenBank/DDBJ databases">
        <title>Dyadobacter roseus sp. nov., isolated from rose rhizosphere soil.</title>
        <authorList>
            <person name="Chen L."/>
        </authorList>
    </citation>
    <scope>NUCLEOTIDE SEQUENCE [LARGE SCALE GENOMIC DNA]</scope>
    <source>
        <strain evidence="3 4">RS19</strain>
    </source>
</reference>
<comment type="similarity">
    <text evidence="2">Belongs to the short-chain dehydrogenases/reductases (SDR) family.</text>
</comment>
<dbReference type="PRINTS" id="PR00081">
    <property type="entry name" value="GDHRDH"/>
</dbReference>
<accession>A0A3D8Y4H4</accession>
<dbReference type="AlphaFoldDB" id="A0A3D8Y4H4"/>
<dbReference type="Pfam" id="PF00106">
    <property type="entry name" value="adh_short"/>
    <property type="match status" value="1"/>
</dbReference>
<evidence type="ECO:0000313" key="3">
    <source>
        <dbReference type="EMBL" id="REA57135.1"/>
    </source>
</evidence>
<dbReference type="RefSeq" id="WP_115833603.1">
    <property type="nucleotide sequence ID" value="NZ_QNUL01000030.1"/>
</dbReference>
<dbReference type="OrthoDB" id="597510at2"/>
<dbReference type="PRINTS" id="PR00080">
    <property type="entry name" value="SDRFAMILY"/>
</dbReference>
<dbReference type="Gene3D" id="3.40.50.720">
    <property type="entry name" value="NAD(P)-binding Rossmann-like Domain"/>
    <property type="match status" value="1"/>
</dbReference>
<name>A0A3D8Y4H4_9BACT</name>
<dbReference type="GO" id="GO:0016491">
    <property type="term" value="F:oxidoreductase activity"/>
    <property type="evidence" value="ECO:0007669"/>
    <property type="project" value="UniProtKB-KW"/>
</dbReference>
<dbReference type="CDD" id="cd05327">
    <property type="entry name" value="retinol-DH_like_SDR_c_like"/>
    <property type="match status" value="1"/>
</dbReference>
<evidence type="ECO:0000256" key="1">
    <source>
        <dbReference type="ARBA" id="ARBA00023002"/>
    </source>
</evidence>
<protein>
    <submittedName>
        <fullName evidence="3">Short-chain dehydrogenase</fullName>
    </submittedName>
</protein>
<organism evidence="3 4">
    <name type="scientific">Dyadobacter luteus</name>
    <dbReference type="NCBI Taxonomy" id="2259619"/>
    <lineage>
        <taxon>Bacteria</taxon>
        <taxon>Pseudomonadati</taxon>
        <taxon>Bacteroidota</taxon>
        <taxon>Cytophagia</taxon>
        <taxon>Cytophagales</taxon>
        <taxon>Spirosomataceae</taxon>
        <taxon>Dyadobacter</taxon>
    </lineage>
</organism>
<dbReference type="InterPro" id="IPR036291">
    <property type="entry name" value="NAD(P)-bd_dom_sf"/>
</dbReference>
<proteinExistence type="inferred from homology"/>
<keyword evidence="1" id="KW-0560">Oxidoreductase</keyword>
<dbReference type="PANTHER" id="PTHR43157">
    <property type="entry name" value="PHOSPHATIDYLINOSITOL-GLYCAN BIOSYNTHESIS CLASS F PROTEIN-RELATED"/>
    <property type="match status" value="1"/>
</dbReference>
<evidence type="ECO:0000313" key="4">
    <source>
        <dbReference type="Proteomes" id="UP000256373"/>
    </source>
</evidence>
<gene>
    <name evidence="3" type="ORF">DSL64_24560</name>
</gene>
<evidence type="ECO:0000256" key="2">
    <source>
        <dbReference type="RuleBase" id="RU000363"/>
    </source>
</evidence>
<dbReference type="SUPFAM" id="SSF51735">
    <property type="entry name" value="NAD(P)-binding Rossmann-fold domains"/>
    <property type="match status" value="1"/>
</dbReference>
<dbReference type="PANTHER" id="PTHR43157:SF31">
    <property type="entry name" value="PHOSPHATIDYLINOSITOL-GLYCAN BIOSYNTHESIS CLASS F PROTEIN"/>
    <property type="match status" value="1"/>
</dbReference>
<keyword evidence="4" id="KW-1185">Reference proteome</keyword>
<dbReference type="InterPro" id="IPR002347">
    <property type="entry name" value="SDR_fam"/>
</dbReference>
<comment type="caution">
    <text evidence="3">The sequence shown here is derived from an EMBL/GenBank/DDBJ whole genome shotgun (WGS) entry which is preliminary data.</text>
</comment>
<sequence length="281" mass="30259">MSNPVALITGPTSGIGYVTAVELSKKGFDLILVARNKQKVEALQKDIGDCVTTDFISCDLGSIESVKAAVTEIRNRYTKIDVLINNAGLLVQNKEKSVDGIELTFATNHMGPFVLTTGLVSLLKPGARVVNVASEAHFFAFFSIDKLVDPDFYQDLIVYGRSKLANILFSNELSDRLFTYGVTSNALHPGTVASNFAGNGNGLTAAFMKLFRPFFKTVKQGAATTIYLASSPEVQGITGKYFVGKKSGRSSSAAKNKALGKQLWKLSEELVEQKTGKAQTA</sequence>
<dbReference type="Proteomes" id="UP000256373">
    <property type="component" value="Unassembled WGS sequence"/>
</dbReference>
<dbReference type="EMBL" id="QNUL01000030">
    <property type="protein sequence ID" value="REA57135.1"/>
    <property type="molecule type" value="Genomic_DNA"/>
</dbReference>